<dbReference type="STRING" id="517418.Ctha_0990"/>
<feature type="chain" id="PRO_5002797772" description="Lipoprotein" evidence="1">
    <location>
        <begin position="22"/>
        <end position="254"/>
    </location>
</feature>
<dbReference type="EMBL" id="CP001100">
    <property type="protein sequence ID" value="ACF13455.1"/>
    <property type="molecule type" value="Genomic_DNA"/>
</dbReference>
<proteinExistence type="predicted"/>
<dbReference type="AlphaFoldDB" id="B3QXI1"/>
<evidence type="ECO:0000313" key="3">
    <source>
        <dbReference type="Proteomes" id="UP000001208"/>
    </source>
</evidence>
<dbReference type="PROSITE" id="PS51257">
    <property type="entry name" value="PROKAR_LIPOPROTEIN"/>
    <property type="match status" value="1"/>
</dbReference>
<reference evidence="2 3" key="1">
    <citation type="submission" date="2008-06" db="EMBL/GenBank/DDBJ databases">
        <title>Complete sequence of Chloroherpeton thalassium ATCC 35110.</title>
        <authorList>
            <consortium name="US DOE Joint Genome Institute"/>
            <person name="Lucas S."/>
            <person name="Copeland A."/>
            <person name="Lapidus A."/>
            <person name="Glavina del Rio T."/>
            <person name="Dalin E."/>
            <person name="Tice H."/>
            <person name="Bruce D."/>
            <person name="Goodwin L."/>
            <person name="Pitluck S."/>
            <person name="Schmutz J."/>
            <person name="Larimer F."/>
            <person name="Land M."/>
            <person name="Hauser L."/>
            <person name="Kyrpides N."/>
            <person name="Mikhailova N."/>
            <person name="Liu Z."/>
            <person name="Li T."/>
            <person name="Zhao F."/>
            <person name="Overmann J."/>
            <person name="Bryant D.A."/>
            <person name="Richardson P."/>
        </authorList>
    </citation>
    <scope>NUCLEOTIDE SEQUENCE [LARGE SCALE GENOMIC DNA]</scope>
    <source>
        <strain evidence="3">ATCC 35110 / GB-78</strain>
    </source>
</reference>
<accession>B3QXI1</accession>
<evidence type="ECO:0000313" key="2">
    <source>
        <dbReference type="EMBL" id="ACF13455.1"/>
    </source>
</evidence>
<gene>
    <name evidence="2" type="ordered locus">Ctha_0990</name>
</gene>
<keyword evidence="3" id="KW-1185">Reference proteome</keyword>
<dbReference type="RefSeq" id="WP_012499539.1">
    <property type="nucleotide sequence ID" value="NC_011026.1"/>
</dbReference>
<keyword evidence="1" id="KW-0732">Signal</keyword>
<sequence>MKKLHYFRLLTLLLCAVLITAACDDDDDDDTATGSSTDQHEDAFGDVFVKKVKSSSGDKYGLVFYAGGEGLTACSATAPDGTEYELAEFWKGEGNMRRHPADTEMASAMPETGDYTFKLTFDDGQTIELTDALENVEIPSITLNSVSYDSETGEVTATWESVSGVGYYMVKLTDEDKNENEPLFNNKRVSADATEYTFSKTTTASPGWLRASDLETGDICYVMVVGVKYEADAELSTYDQNKQMNTVQMKQITW</sequence>
<dbReference type="KEGG" id="cts:Ctha_0990"/>
<name>B3QXI1_CHLT3</name>
<dbReference type="HOGENOM" id="CLU_1092803_0_0_10"/>
<protein>
    <recommendedName>
        <fullName evidence="4">Lipoprotein</fullName>
    </recommendedName>
</protein>
<evidence type="ECO:0000256" key="1">
    <source>
        <dbReference type="SAM" id="SignalP"/>
    </source>
</evidence>
<organism evidence="2 3">
    <name type="scientific">Chloroherpeton thalassium (strain ATCC 35110 / GB-78)</name>
    <dbReference type="NCBI Taxonomy" id="517418"/>
    <lineage>
        <taxon>Bacteria</taxon>
        <taxon>Pseudomonadati</taxon>
        <taxon>Chlorobiota</taxon>
        <taxon>Chlorobiia</taxon>
        <taxon>Chlorobiales</taxon>
        <taxon>Chloroherpetonaceae</taxon>
        <taxon>Chloroherpeton</taxon>
    </lineage>
</organism>
<feature type="signal peptide" evidence="1">
    <location>
        <begin position="1"/>
        <end position="21"/>
    </location>
</feature>
<dbReference type="Proteomes" id="UP000001208">
    <property type="component" value="Chromosome"/>
</dbReference>
<evidence type="ECO:0008006" key="4">
    <source>
        <dbReference type="Google" id="ProtNLM"/>
    </source>
</evidence>